<dbReference type="EMBL" id="JARJLM010000330">
    <property type="protein sequence ID" value="MDF3835160.1"/>
    <property type="molecule type" value="Genomic_DNA"/>
</dbReference>
<proteinExistence type="predicted"/>
<feature type="region of interest" description="Disordered" evidence="1">
    <location>
        <begin position="1"/>
        <end position="29"/>
    </location>
</feature>
<comment type="caution">
    <text evidence="2">The sequence shown here is derived from an EMBL/GenBank/DDBJ whole genome shotgun (WGS) entry which is preliminary data.</text>
</comment>
<dbReference type="RefSeq" id="WP_017224099.1">
    <property type="nucleotide sequence ID" value="NZ_JARJLM010000330.1"/>
</dbReference>
<organism evidence="2 3">
    <name type="scientific">Cupriavidus basilensis</name>
    <dbReference type="NCBI Taxonomy" id="68895"/>
    <lineage>
        <taxon>Bacteria</taxon>
        <taxon>Pseudomonadati</taxon>
        <taxon>Pseudomonadota</taxon>
        <taxon>Betaproteobacteria</taxon>
        <taxon>Burkholderiales</taxon>
        <taxon>Burkholderiaceae</taxon>
        <taxon>Cupriavidus</taxon>
    </lineage>
</organism>
<dbReference type="Proteomes" id="UP001216674">
    <property type="component" value="Unassembled WGS sequence"/>
</dbReference>
<gene>
    <name evidence="2" type="ORF">P3W85_19655</name>
</gene>
<protein>
    <submittedName>
        <fullName evidence="2">Uncharacterized protein</fullName>
    </submittedName>
</protein>
<sequence>MNHQIEQNEQDSPRNDEKNRAEETQAMDRVVSATRQVQVAFTALQGQFAPQGSGKPSKMALQTFDAALQALEDAQSAFDDILNDLLDGKR</sequence>
<evidence type="ECO:0000256" key="1">
    <source>
        <dbReference type="SAM" id="MobiDB-lite"/>
    </source>
</evidence>
<evidence type="ECO:0000313" key="2">
    <source>
        <dbReference type="EMBL" id="MDF3835160.1"/>
    </source>
</evidence>
<reference evidence="2 3" key="1">
    <citation type="submission" date="2023-03" db="EMBL/GenBank/DDBJ databases">
        <title>Draft assemblies of triclosan tolerant bacteria isolated from returned activated sludge.</title>
        <authorList>
            <person name="Van Hamelsveld S."/>
        </authorList>
    </citation>
    <scope>NUCLEOTIDE SEQUENCE [LARGE SCALE GENOMIC DNA]</scope>
    <source>
        <strain evidence="2 3">GW210010_S58</strain>
    </source>
</reference>
<name>A0ABT6ARA4_9BURK</name>
<evidence type="ECO:0000313" key="3">
    <source>
        <dbReference type="Proteomes" id="UP001216674"/>
    </source>
</evidence>
<accession>A0ABT6ARA4</accession>
<feature type="compositionally biased region" description="Basic and acidic residues" evidence="1">
    <location>
        <begin position="11"/>
        <end position="23"/>
    </location>
</feature>
<keyword evidence="3" id="KW-1185">Reference proteome</keyword>